<organism evidence="11">
    <name type="scientific">Timema californicum</name>
    <name type="common">California timema</name>
    <name type="synonym">Walking stick</name>
    <dbReference type="NCBI Taxonomy" id="61474"/>
    <lineage>
        <taxon>Eukaryota</taxon>
        <taxon>Metazoa</taxon>
        <taxon>Ecdysozoa</taxon>
        <taxon>Arthropoda</taxon>
        <taxon>Hexapoda</taxon>
        <taxon>Insecta</taxon>
        <taxon>Pterygota</taxon>
        <taxon>Neoptera</taxon>
        <taxon>Polyneoptera</taxon>
        <taxon>Phasmatodea</taxon>
        <taxon>Timematodea</taxon>
        <taxon>Timematoidea</taxon>
        <taxon>Timematidae</taxon>
        <taxon>Timema</taxon>
    </lineage>
</organism>
<comment type="subcellular location">
    <subcellularLocation>
        <location evidence="1">Membrane</location>
        <topology evidence="1">Multi-pass membrane protein</topology>
    </subcellularLocation>
</comment>
<dbReference type="InterPro" id="IPR017871">
    <property type="entry name" value="ABC_transporter-like_CS"/>
</dbReference>
<dbReference type="Gene3D" id="3.40.50.300">
    <property type="entry name" value="P-loop containing nucleotide triphosphate hydrolases"/>
    <property type="match status" value="1"/>
</dbReference>
<comment type="similarity">
    <text evidence="2">Belongs to the ABC transporter superfamily. ABCC family. Conjugate transporter (TC 3.A.1.208) subfamily.</text>
</comment>
<keyword evidence="6" id="KW-0067">ATP-binding</keyword>
<dbReference type="GO" id="GO:0042626">
    <property type="term" value="F:ATPase-coupled transmembrane transporter activity"/>
    <property type="evidence" value="ECO:0007669"/>
    <property type="project" value="TreeGrafter"/>
</dbReference>
<evidence type="ECO:0000256" key="9">
    <source>
        <dbReference type="SAM" id="Phobius"/>
    </source>
</evidence>
<evidence type="ECO:0000256" key="1">
    <source>
        <dbReference type="ARBA" id="ARBA00004141"/>
    </source>
</evidence>
<dbReference type="GO" id="GO:0016887">
    <property type="term" value="F:ATP hydrolysis activity"/>
    <property type="evidence" value="ECO:0007669"/>
    <property type="project" value="InterPro"/>
</dbReference>
<dbReference type="Gene3D" id="1.20.1560.10">
    <property type="entry name" value="ABC transporter type 1, transmembrane domain"/>
    <property type="match status" value="1"/>
</dbReference>
<dbReference type="PROSITE" id="PS00211">
    <property type="entry name" value="ABC_TRANSPORTER_1"/>
    <property type="match status" value="1"/>
</dbReference>
<dbReference type="PANTHER" id="PTHR24223">
    <property type="entry name" value="ATP-BINDING CASSETTE SUB-FAMILY C"/>
    <property type="match status" value="1"/>
</dbReference>
<evidence type="ECO:0000256" key="4">
    <source>
        <dbReference type="ARBA" id="ARBA00022692"/>
    </source>
</evidence>
<evidence type="ECO:0000256" key="6">
    <source>
        <dbReference type="ARBA" id="ARBA00022840"/>
    </source>
</evidence>
<dbReference type="InterPro" id="IPR050173">
    <property type="entry name" value="ABC_transporter_C-like"/>
</dbReference>
<name>A0A7R9JGM5_TIMCA</name>
<dbReference type="EMBL" id="OE188688">
    <property type="protein sequence ID" value="CAD7578787.1"/>
    <property type="molecule type" value="Genomic_DNA"/>
</dbReference>
<keyword evidence="7 9" id="KW-1133">Transmembrane helix</keyword>
<keyword evidence="3" id="KW-0813">Transport</keyword>
<dbReference type="SUPFAM" id="SSF90123">
    <property type="entry name" value="ABC transporter transmembrane region"/>
    <property type="match status" value="1"/>
</dbReference>
<dbReference type="AlphaFoldDB" id="A0A7R9JGM5"/>
<evidence type="ECO:0000259" key="10">
    <source>
        <dbReference type="PROSITE" id="PS50893"/>
    </source>
</evidence>
<dbReference type="PANTHER" id="PTHR24223:SF456">
    <property type="entry name" value="MULTIDRUG RESISTANCE-ASSOCIATED PROTEIN LETHAL(2)03659"/>
    <property type="match status" value="1"/>
</dbReference>
<dbReference type="Pfam" id="PF00005">
    <property type="entry name" value="ABC_tran"/>
    <property type="match status" value="1"/>
</dbReference>
<keyword evidence="4 9" id="KW-0812">Transmembrane</keyword>
<feature type="domain" description="ABC transporter" evidence="10">
    <location>
        <begin position="138"/>
        <end position="371"/>
    </location>
</feature>
<dbReference type="InterPro" id="IPR036640">
    <property type="entry name" value="ABC1_TM_sf"/>
</dbReference>
<evidence type="ECO:0000256" key="3">
    <source>
        <dbReference type="ARBA" id="ARBA00022448"/>
    </source>
</evidence>
<feature type="transmembrane region" description="Helical" evidence="9">
    <location>
        <begin position="35"/>
        <end position="57"/>
    </location>
</feature>
<evidence type="ECO:0000256" key="5">
    <source>
        <dbReference type="ARBA" id="ARBA00022741"/>
    </source>
</evidence>
<dbReference type="InterPro" id="IPR003439">
    <property type="entry name" value="ABC_transporter-like_ATP-bd"/>
</dbReference>
<dbReference type="PROSITE" id="PS50893">
    <property type="entry name" value="ABC_TRANSPORTER_2"/>
    <property type="match status" value="1"/>
</dbReference>
<dbReference type="CDD" id="cd03244">
    <property type="entry name" value="ABCC_MRP_domain2"/>
    <property type="match status" value="1"/>
</dbReference>
<dbReference type="GO" id="GO:0016020">
    <property type="term" value="C:membrane"/>
    <property type="evidence" value="ECO:0007669"/>
    <property type="project" value="UniProtKB-SubCell"/>
</dbReference>
<sequence length="486" mass="53846">MLTLTHEDHYSTHTTMHLVAERCNRSRDSHTSANFLFISSSSAFSMMVDFMFLLYIGSVTFGLLLEDDVIGANVGLALNQISSISILLQLGMKQATEVSNNMMSVERILEYTHLEEEPSLESTPESKPADDWPREGTIHLDHVFLRYVETEPAILHDLNFTIMPREKVGIVGRTGAGKSSLITALFRLATVEGSIIIDGVDTKDIGLQDLRSRISIIPQDPVLFSGTLRRNLDLFGKYLDANLWRALEEVELKGLFQHSSEGLETKVTEGGVNFSVGQRQLLCLARAILMSNRILLLDEATANVDQQTDALIQRTIRRKFVDCTVLTIAHRLNTIMDSDRVIVMESGRVLEFDHPHILLQNKEGHFSKMVANTGQAMTEELTEIAEKLANALVVLSCSTAEDGEIEVRISGEMYTVAQVIGDVFVSSVDLDTISEVGSTEVGLPQRCVGRCFMDRFGNKSHLIGPALASRVVLGRFSCLSLVYTPP</sequence>
<dbReference type="SMART" id="SM00382">
    <property type="entry name" value="AAA"/>
    <property type="match status" value="1"/>
</dbReference>
<dbReference type="InterPro" id="IPR027417">
    <property type="entry name" value="P-loop_NTPase"/>
</dbReference>
<reference evidence="11" key="1">
    <citation type="submission" date="2020-11" db="EMBL/GenBank/DDBJ databases">
        <authorList>
            <person name="Tran Van P."/>
        </authorList>
    </citation>
    <scope>NUCLEOTIDE SEQUENCE</scope>
</reference>
<evidence type="ECO:0000313" key="11">
    <source>
        <dbReference type="EMBL" id="CAD7578787.1"/>
    </source>
</evidence>
<protein>
    <submittedName>
        <fullName evidence="11">(California timema) hypothetical protein</fullName>
    </submittedName>
</protein>
<gene>
    <name evidence="11" type="ORF">TCMB3V08_LOCUS11324</name>
</gene>
<accession>A0A7R9JGM5</accession>
<evidence type="ECO:0000256" key="2">
    <source>
        <dbReference type="ARBA" id="ARBA00009726"/>
    </source>
</evidence>
<dbReference type="InterPro" id="IPR003593">
    <property type="entry name" value="AAA+_ATPase"/>
</dbReference>
<keyword evidence="8 9" id="KW-0472">Membrane</keyword>
<dbReference type="FunFam" id="3.40.50.300:FF:000163">
    <property type="entry name" value="Multidrug resistance-associated protein member 4"/>
    <property type="match status" value="1"/>
</dbReference>
<dbReference type="SUPFAM" id="SSF52540">
    <property type="entry name" value="P-loop containing nucleoside triphosphate hydrolases"/>
    <property type="match status" value="1"/>
</dbReference>
<proteinExistence type="inferred from homology"/>
<evidence type="ECO:0000256" key="8">
    <source>
        <dbReference type="ARBA" id="ARBA00023136"/>
    </source>
</evidence>
<evidence type="ECO:0000256" key="7">
    <source>
        <dbReference type="ARBA" id="ARBA00022989"/>
    </source>
</evidence>
<keyword evidence="5" id="KW-0547">Nucleotide-binding</keyword>
<dbReference type="GO" id="GO:0005524">
    <property type="term" value="F:ATP binding"/>
    <property type="evidence" value="ECO:0007669"/>
    <property type="project" value="UniProtKB-KW"/>
</dbReference>